<feature type="domain" description="Transposase IS204/IS1001/IS1096/IS1165 zinc-finger" evidence="3">
    <location>
        <begin position="35"/>
        <end position="79"/>
    </location>
</feature>
<dbReference type="Proteomes" id="UP000254330">
    <property type="component" value="Unassembled WGS sequence"/>
</dbReference>
<dbReference type="InterPro" id="IPR002560">
    <property type="entry name" value="Transposase_DDE"/>
</dbReference>
<reference evidence="4 6" key="1">
    <citation type="submission" date="2018-06" db="EMBL/GenBank/DDBJ databases">
        <authorList>
            <consortium name="Pathogen Informatics"/>
            <person name="Doyle S."/>
        </authorList>
    </citation>
    <scope>NUCLEOTIDE SEQUENCE [LARGE SCALE GENOMIC DNA]</scope>
    <source>
        <strain evidence="4 6">NCTC10597</strain>
    </source>
</reference>
<evidence type="ECO:0000259" key="3">
    <source>
        <dbReference type="Pfam" id="PF14690"/>
    </source>
</evidence>
<gene>
    <name evidence="4" type="ORF">NCTC10597_00611</name>
    <name evidence="5" type="ORF">NCTC10597_01156</name>
</gene>
<dbReference type="OrthoDB" id="2455061at2"/>
<organism evidence="4 6">
    <name type="scientific">Kurthia zopfii</name>
    <dbReference type="NCBI Taxonomy" id="1650"/>
    <lineage>
        <taxon>Bacteria</taxon>
        <taxon>Bacillati</taxon>
        <taxon>Bacillota</taxon>
        <taxon>Bacilli</taxon>
        <taxon>Bacillales</taxon>
        <taxon>Caryophanaceae</taxon>
        <taxon>Kurthia</taxon>
    </lineage>
</organism>
<evidence type="ECO:0000259" key="1">
    <source>
        <dbReference type="Pfam" id="PF01610"/>
    </source>
</evidence>
<sequence>MKSIMNMPGLKDVLITKIEEIEGKYALYIELPKVPHTCPSCRSITSKVHDYRIQRISHLKWFERLTVLYYKRRRYSCSCGKRFSEKSSFIDRYQRFSKEWNQAIQILGVKSPTFKSVAEKMGTSISTVIRRFDKVAEKQLTSGVTLPKIIAIDEYKGDTNAGKFQLVIANAETHEPIDILPNRRKDTIKQYLQEYGDQVEIVVMDMNQSFKAAVKDALNRPVIIADRFHYCRYIYWALDKVRRSVQGEWHVYDRKRLKRMRYVFYKREAQLNEKQLWELNRYRSLSPLLKSAHELKEAYCEWFDWAKTSTDMIEIKERLSLFYRKVIEHDIPAFNQVMKTMKNWQTEILNSFAFGYSNGFLEGINNKTKVMKRNAYGYKRFDRFRAKILLAIKYKKVGLHLG</sequence>
<dbReference type="RefSeq" id="WP_115329364.1">
    <property type="nucleotide sequence ID" value="NZ_LR134474.1"/>
</dbReference>
<dbReference type="NCBIfam" id="NF033550">
    <property type="entry name" value="transpos_ISL3"/>
    <property type="match status" value="1"/>
</dbReference>
<dbReference type="AlphaFoldDB" id="A0A3S4VDX5"/>
<name>A0A3S4VDX5_9BACL</name>
<dbReference type="PANTHER" id="PTHR33498:SF1">
    <property type="entry name" value="TRANSPOSASE FOR INSERTION SEQUENCE ELEMENT IS1557"/>
    <property type="match status" value="1"/>
</dbReference>
<dbReference type="InterPro" id="IPR047951">
    <property type="entry name" value="Transpos_ISL3"/>
</dbReference>
<proteinExistence type="predicted"/>
<dbReference type="InterPro" id="IPR032877">
    <property type="entry name" value="Transposase_HTH"/>
</dbReference>
<dbReference type="InterPro" id="IPR029261">
    <property type="entry name" value="Transposase_Znf"/>
</dbReference>
<dbReference type="Pfam" id="PF13542">
    <property type="entry name" value="HTH_Tnp_ISL3"/>
    <property type="match status" value="1"/>
</dbReference>
<dbReference type="EMBL" id="UGNP01000001">
    <property type="protein sequence ID" value="STX08942.1"/>
    <property type="molecule type" value="Genomic_DNA"/>
</dbReference>
<comment type="caution">
    <text evidence="4">The sequence shown here is derived from an EMBL/GenBank/DDBJ whole genome shotgun (WGS) entry which is preliminary data.</text>
</comment>
<accession>A0A3S4VDX5</accession>
<dbReference type="EMBL" id="UGNP01000001">
    <property type="protein sequence ID" value="STX09480.1"/>
    <property type="molecule type" value="Genomic_DNA"/>
</dbReference>
<feature type="domain" description="Transposase IS204/IS1001/IS1096/IS1165 helix-turn-helix" evidence="2">
    <location>
        <begin position="85"/>
        <end position="135"/>
    </location>
</feature>
<protein>
    <submittedName>
        <fullName evidence="4">Transposase and inactivated derivatives</fullName>
    </submittedName>
</protein>
<dbReference type="Pfam" id="PF14690">
    <property type="entry name" value="Zn_ribbon_ISL3"/>
    <property type="match status" value="1"/>
</dbReference>
<evidence type="ECO:0000313" key="6">
    <source>
        <dbReference type="Proteomes" id="UP000254330"/>
    </source>
</evidence>
<feature type="domain" description="Transposase IS204/IS1001/IS1096/IS1165 DDE" evidence="1">
    <location>
        <begin position="150"/>
        <end position="388"/>
    </location>
</feature>
<dbReference type="PANTHER" id="PTHR33498">
    <property type="entry name" value="TRANSPOSASE FOR INSERTION SEQUENCE ELEMENT IS1557"/>
    <property type="match status" value="1"/>
</dbReference>
<dbReference type="Pfam" id="PF01610">
    <property type="entry name" value="DDE_Tnp_ISL3"/>
    <property type="match status" value="1"/>
</dbReference>
<evidence type="ECO:0000313" key="4">
    <source>
        <dbReference type="EMBL" id="STX08942.1"/>
    </source>
</evidence>
<evidence type="ECO:0000259" key="2">
    <source>
        <dbReference type="Pfam" id="PF13542"/>
    </source>
</evidence>
<evidence type="ECO:0000313" key="5">
    <source>
        <dbReference type="EMBL" id="STX09480.1"/>
    </source>
</evidence>